<evidence type="ECO:0000256" key="4">
    <source>
        <dbReference type="ARBA" id="ARBA00022679"/>
    </source>
</evidence>
<dbReference type="SUPFAM" id="SSF53383">
    <property type="entry name" value="PLP-dependent transferases"/>
    <property type="match status" value="1"/>
</dbReference>
<evidence type="ECO:0000313" key="7">
    <source>
        <dbReference type="EMBL" id="ASJ25832.1"/>
    </source>
</evidence>
<dbReference type="CDD" id="cd00610">
    <property type="entry name" value="OAT_like"/>
    <property type="match status" value="1"/>
</dbReference>
<evidence type="ECO:0000256" key="1">
    <source>
        <dbReference type="ARBA" id="ARBA00001933"/>
    </source>
</evidence>
<evidence type="ECO:0000256" key="5">
    <source>
        <dbReference type="ARBA" id="ARBA00022898"/>
    </source>
</evidence>
<dbReference type="AlphaFoldDB" id="A0A248LME1"/>
<dbReference type="InterPro" id="IPR015424">
    <property type="entry name" value="PyrdxlP-dep_Trfase"/>
</dbReference>
<dbReference type="RefSeq" id="WP_088861550.1">
    <property type="nucleotide sequence ID" value="NZ_CP022115.1"/>
</dbReference>
<dbReference type="FunFam" id="3.40.640.10:FF:000013">
    <property type="entry name" value="4-aminobutyrate aminotransferase"/>
    <property type="match status" value="1"/>
</dbReference>
<dbReference type="GO" id="GO:0034386">
    <property type="term" value="F:4-aminobutyrate:2-oxoglutarate transaminase activity"/>
    <property type="evidence" value="ECO:0007669"/>
    <property type="project" value="InterPro"/>
</dbReference>
<dbReference type="InterPro" id="IPR015422">
    <property type="entry name" value="PyrdxlP-dep_Trfase_small"/>
</dbReference>
<dbReference type="GO" id="GO:0009448">
    <property type="term" value="P:gamma-aminobutyric acid metabolic process"/>
    <property type="evidence" value="ECO:0007669"/>
    <property type="project" value="InterPro"/>
</dbReference>
<dbReference type="InterPro" id="IPR004632">
    <property type="entry name" value="4NH2But_aminotransferase_bac"/>
</dbReference>
<dbReference type="Proteomes" id="UP000197424">
    <property type="component" value="Chromosome"/>
</dbReference>
<dbReference type="InterPro" id="IPR005814">
    <property type="entry name" value="Aminotrans_3"/>
</dbReference>
<dbReference type="Gene3D" id="3.40.640.10">
    <property type="entry name" value="Type I PLP-dependent aspartate aminotransferase-like (Major domain)"/>
    <property type="match status" value="1"/>
</dbReference>
<evidence type="ECO:0000256" key="6">
    <source>
        <dbReference type="RuleBase" id="RU003560"/>
    </source>
</evidence>
<dbReference type="InterPro" id="IPR015421">
    <property type="entry name" value="PyrdxlP-dep_Trfase_major"/>
</dbReference>
<dbReference type="PROSITE" id="PS00600">
    <property type="entry name" value="AA_TRANSFER_CLASS_3"/>
    <property type="match status" value="1"/>
</dbReference>
<dbReference type="Pfam" id="PF00202">
    <property type="entry name" value="Aminotran_3"/>
    <property type="match status" value="1"/>
</dbReference>
<dbReference type="GO" id="GO:0042802">
    <property type="term" value="F:identical protein binding"/>
    <property type="evidence" value="ECO:0007669"/>
    <property type="project" value="TreeGrafter"/>
</dbReference>
<evidence type="ECO:0000256" key="3">
    <source>
        <dbReference type="ARBA" id="ARBA00022576"/>
    </source>
</evidence>
<dbReference type="PANTHER" id="PTHR11986:SF58">
    <property type="entry name" value="LEUCINE_METHIONINE RACEMASE"/>
    <property type="match status" value="1"/>
</dbReference>
<evidence type="ECO:0000256" key="2">
    <source>
        <dbReference type="ARBA" id="ARBA00008954"/>
    </source>
</evidence>
<dbReference type="InterPro" id="IPR050103">
    <property type="entry name" value="Class-III_PLP-dep_AT"/>
</dbReference>
<keyword evidence="5 6" id="KW-0663">Pyridoxal phosphate</keyword>
<protein>
    <submittedName>
        <fullName evidence="7">GoaG</fullName>
    </submittedName>
</protein>
<sequence length="427" mass="45381">MSSPLTERRQQATPRGVAVLCDFYADRACNAELWDEQGRRHIDFAGGIGVLNSGHLHPQVAAAVQAQMQRFSHTCYQVVPYALYVEVAERLNALVPGPHARKTAFFTSGAEAVENAVKIARAYTGRSGVIGFYGGYHGRTNMTLGLTGKVAPYKLGFGPFPAEIYHAPYPNTLHGISESEALAGLERLLRCDIDPSRVAAMVIEPVQGEGGFYITPPGFLQALRRICDQHGIVLVVDEVQSGFARTGRWLAIEHSGVVPDLVTLAKSLAGGLPLSAVTGHADIMDAPAPGGLGGTYAGSPLALAAARAALDVIESEQLCQRAEVLGARLCTCLHELAAVVPQLADVRALGAMVAAEFLDPSTRVPDAAFARSVQQIAMEYGLILLTCGMHSNVLRFLFPLTIEDPVFDEALAILSAAMRAAASARQG</sequence>
<keyword evidence="3" id="KW-0032">Aminotransferase</keyword>
<organism evidence="7 8">
    <name type="scientific">Laribacter hongkongensis</name>
    <dbReference type="NCBI Taxonomy" id="168471"/>
    <lineage>
        <taxon>Bacteria</taxon>
        <taxon>Pseudomonadati</taxon>
        <taxon>Pseudomonadota</taxon>
        <taxon>Betaproteobacteria</taxon>
        <taxon>Neisseriales</taxon>
        <taxon>Aquaspirillaceae</taxon>
        <taxon>Laribacter</taxon>
    </lineage>
</organism>
<keyword evidence="4" id="KW-0808">Transferase</keyword>
<dbReference type="InterPro" id="IPR049704">
    <property type="entry name" value="Aminotrans_3_PPA_site"/>
</dbReference>
<proteinExistence type="inferred from homology"/>
<dbReference type="EMBL" id="CP022115">
    <property type="protein sequence ID" value="ASJ25832.1"/>
    <property type="molecule type" value="Genomic_DNA"/>
</dbReference>
<evidence type="ECO:0000313" key="8">
    <source>
        <dbReference type="Proteomes" id="UP000197424"/>
    </source>
</evidence>
<dbReference type="NCBIfam" id="TIGR00700">
    <property type="entry name" value="GABAtrnsam"/>
    <property type="match status" value="1"/>
</dbReference>
<reference evidence="8" key="1">
    <citation type="submission" date="2017-06" db="EMBL/GenBank/DDBJ databases">
        <title>Whole genome sequence of Laribacter hongkongensis LHGZ1.</title>
        <authorList>
            <person name="Chen D."/>
            <person name="Wu H."/>
            <person name="Chen J."/>
        </authorList>
    </citation>
    <scope>NUCLEOTIDE SEQUENCE [LARGE SCALE GENOMIC DNA]</scope>
    <source>
        <strain evidence="8">LHGZ1</strain>
    </source>
</reference>
<comment type="cofactor">
    <cofactor evidence="1">
        <name>pyridoxal 5'-phosphate</name>
        <dbReference type="ChEBI" id="CHEBI:597326"/>
    </cofactor>
</comment>
<name>A0A248LME1_9NEIS</name>
<dbReference type="GO" id="GO:0030170">
    <property type="term" value="F:pyridoxal phosphate binding"/>
    <property type="evidence" value="ECO:0007669"/>
    <property type="project" value="InterPro"/>
</dbReference>
<comment type="similarity">
    <text evidence="2 6">Belongs to the class-III pyridoxal-phosphate-dependent aminotransferase family.</text>
</comment>
<accession>A0A248LME1</accession>
<dbReference type="OrthoDB" id="3398487at2"/>
<gene>
    <name evidence="7" type="primary">goaG</name>
    <name evidence="7" type="ORF">LHGZ1_3001</name>
</gene>
<dbReference type="PANTHER" id="PTHR11986">
    <property type="entry name" value="AMINOTRANSFERASE CLASS III"/>
    <property type="match status" value="1"/>
</dbReference>
<dbReference type="PIRSF" id="PIRSF000521">
    <property type="entry name" value="Transaminase_4ab_Lys_Orn"/>
    <property type="match status" value="1"/>
</dbReference>
<dbReference type="Gene3D" id="3.90.1150.10">
    <property type="entry name" value="Aspartate Aminotransferase, domain 1"/>
    <property type="match status" value="1"/>
</dbReference>